<evidence type="ECO:0000313" key="1">
    <source>
        <dbReference type="Proteomes" id="UP000887574"/>
    </source>
</evidence>
<dbReference type="WBParaSite" id="jg17883">
    <property type="protein sequence ID" value="jg17883"/>
    <property type="gene ID" value="jg17883"/>
</dbReference>
<organism evidence="1 2">
    <name type="scientific">Ditylenchus dipsaci</name>
    <dbReference type="NCBI Taxonomy" id="166011"/>
    <lineage>
        <taxon>Eukaryota</taxon>
        <taxon>Metazoa</taxon>
        <taxon>Ecdysozoa</taxon>
        <taxon>Nematoda</taxon>
        <taxon>Chromadorea</taxon>
        <taxon>Rhabditida</taxon>
        <taxon>Tylenchina</taxon>
        <taxon>Tylenchomorpha</taxon>
        <taxon>Sphaerularioidea</taxon>
        <taxon>Anguinidae</taxon>
        <taxon>Anguininae</taxon>
        <taxon>Ditylenchus</taxon>
    </lineage>
</organism>
<keyword evidence="1" id="KW-1185">Reference proteome</keyword>
<evidence type="ECO:0000313" key="2">
    <source>
        <dbReference type="WBParaSite" id="jg17883"/>
    </source>
</evidence>
<protein>
    <submittedName>
        <fullName evidence="2">Uncharacterized protein</fullName>
    </submittedName>
</protein>
<reference evidence="2" key="1">
    <citation type="submission" date="2022-11" db="UniProtKB">
        <authorList>
            <consortium name="WormBaseParasite"/>
        </authorList>
    </citation>
    <scope>IDENTIFICATION</scope>
</reference>
<dbReference type="AlphaFoldDB" id="A0A915DAK1"/>
<sequence>MVEFRKQRDLITGYGHIEQFQQEVTLITEQVEKSESAKRNASRKECLIFGLKVPLPTVTVAHDMPMPVCDYIIRKDNLHGPVL</sequence>
<proteinExistence type="predicted"/>
<name>A0A915DAK1_9BILA</name>
<accession>A0A915DAK1</accession>
<dbReference type="Proteomes" id="UP000887574">
    <property type="component" value="Unplaced"/>
</dbReference>